<feature type="transmembrane region" description="Helical" evidence="2">
    <location>
        <begin position="432"/>
        <end position="455"/>
    </location>
</feature>
<evidence type="ECO:0000313" key="4">
    <source>
        <dbReference type="EMBL" id="EAR99219.2"/>
    </source>
</evidence>
<feature type="transmembrane region" description="Helical" evidence="2">
    <location>
        <begin position="502"/>
        <end position="523"/>
    </location>
</feature>
<dbReference type="InParanoid" id="Q23RR6"/>
<protein>
    <submittedName>
        <fullName evidence="4">Cation channel family protein</fullName>
    </submittedName>
</protein>
<dbReference type="CDD" id="cd00038">
    <property type="entry name" value="CAP_ED"/>
    <property type="match status" value="1"/>
</dbReference>
<feature type="domain" description="Cyclic nucleotide-binding" evidence="3">
    <location>
        <begin position="750"/>
        <end position="851"/>
    </location>
</feature>
<dbReference type="GO" id="GO:0005249">
    <property type="term" value="F:voltage-gated potassium channel activity"/>
    <property type="evidence" value="ECO:0007669"/>
    <property type="project" value="TreeGrafter"/>
</dbReference>
<feature type="region of interest" description="Disordered" evidence="1">
    <location>
        <begin position="1206"/>
        <end position="1240"/>
    </location>
</feature>
<dbReference type="Gene3D" id="1.10.287.70">
    <property type="match status" value="1"/>
</dbReference>
<proteinExistence type="predicted"/>
<dbReference type="KEGG" id="tet:TTHERM_01184230"/>
<feature type="transmembrane region" description="Helical" evidence="2">
    <location>
        <begin position="476"/>
        <end position="496"/>
    </location>
</feature>
<dbReference type="SUPFAM" id="SSF81324">
    <property type="entry name" value="Voltage-gated potassium channels"/>
    <property type="match status" value="1"/>
</dbReference>
<dbReference type="RefSeq" id="XP_001019464.2">
    <property type="nucleotide sequence ID" value="XM_001019464.2"/>
</dbReference>
<gene>
    <name evidence="4" type="ORF">TTHERM_01184230</name>
</gene>
<feature type="compositionally biased region" description="Polar residues" evidence="1">
    <location>
        <begin position="1221"/>
        <end position="1240"/>
    </location>
</feature>
<keyword evidence="2" id="KW-1133">Transmembrane helix</keyword>
<dbReference type="Pfam" id="PF07885">
    <property type="entry name" value="Ion_trans_2"/>
    <property type="match status" value="1"/>
</dbReference>
<dbReference type="SUPFAM" id="SSF51206">
    <property type="entry name" value="cAMP-binding domain-like"/>
    <property type="match status" value="1"/>
</dbReference>
<dbReference type="Pfam" id="PF00027">
    <property type="entry name" value="cNMP_binding"/>
    <property type="match status" value="1"/>
</dbReference>
<keyword evidence="2" id="KW-0472">Membrane</keyword>
<name>Q23RR6_TETTS</name>
<dbReference type="InterPro" id="IPR013099">
    <property type="entry name" value="K_chnl_dom"/>
</dbReference>
<dbReference type="InterPro" id="IPR018490">
    <property type="entry name" value="cNMP-bd_dom_sf"/>
</dbReference>
<dbReference type="GO" id="GO:0035725">
    <property type="term" value="P:sodium ion transmembrane transport"/>
    <property type="evidence" value="ECO:0007669"/>
    <property type="project" value="TreeGrafter"/>
</dbReference>
<feature type="transmembrane region" description="Helical" evidence="2">
    <location>
        <begin position="544"/>
        <end position="569"/>
    </location>
</feature>
<dbReference type="eggNOG" id="KOG0501">
    <property type="taxonomic scope" value="Eukaryota"/>
</dbReference>
<accession>Q23RR6</accession>
<dbReference type="Gene3D" id="1.10.287.630">
    <property type="entry name" value="Helix hairpin bin"/>
    <property type="match status" value="1"/>
</dbReference>
<dbReference type="InterPro" id="IPR014710">
    <property type="entry name" value="RmlC-like_jellyroll"/>
</dbReference>
<dbReference type="Proteomes" id="UP000009168">
    <property type="component" value="Unassembled WGS sequence"/>
</dbReference>
<feature type="region of interest" description="Disordered" evidence="1">
    <location>
        <begin position="275"/>
        <end position="299"/>
    </location>
</feature>
<dbReference type="OrthoDB" id="421226at2759"/>
<dbReference type="EMBL" id="GG662642">
    <property type="protein sequence ID" value="EAR99219.2"/>
    <property type="molecule type" value="Genomic_DNA"/>
</dbReference>
<dbReference type="InterPro" id="IPR051413">
    <property type="entry name" value="K/Na_HCN_channel"/>
</dbReference>
<evidence type="ECO:0000313" key="5">
    <source>
        <dbReference type="Proteomes" id="UP000009168"/>
    </source>
</evidence>
<feature type="transmembrane region" description="Helical" evidence="2">
    <location>
        <begin position="618"/>
        <end position="635"/>
    </location>
</feature>
<evidence type="ECO:0000256" key="2">
    <source>
        <dbReference type="SAM" id="Phobius"/>
    </source>
</evidence>
<dbReference type="Gene3D" id="2.60.120.10">
    <property type="entry name" value="Jelly Rolls"/>
    <property type="match status" value="1"/>
</dbReference>
<keyword evidence="5" id="KW-1185">Reference proteome</keyword>
<dbReference type="HOGENOM" id="CLU_255767_0_0_1"/>
<evidence type="ECO:0000259" key="3">
    <source>
        <dbReference type="PROSITE" id="PS50042"/>
    </source>
</evidence>
<reference evidence="5" key="1">
    <citation type="journal article" date="2006" name="PLoS Biol.">
        <title>Macronuclear genome sequence of the ciliate Tetrahymena thermophila, a model eukaryote.</title>
        <authorList>
            <person name="Eisen J.A."/>
            <person name="Coyne R.S."/>
            <person name="Wu M."/>
            <person name="Wu D."/>
            <person name="Thiagarajan M."/>
            <person name="Wortman J.R."/>
            <person name="Badger J.H."/>
            <person name="Ren Q."/>
            <person name="Amedeo P."/>
            <person name="Jones K.M."/>
            <person name="Tallon L.J."/>
            <person name="Delcher A.L."/>
            <person name="Salzberg S.L."/>
            <person name="Silva J.C."/>
            <person name="Haas B.J."/>
            <person name="Majoros W.H."/>
            <person name="Farzad M."/>
            <person name="Carlton J.M."/>
            <person name="Smith R.K. Jr."/>
            <person name="Garg J."/>
            <person name="Pearlman R.E."/>
            <person name="Karrer K.M."/>
            <person name="Sun L."/>
            <person name="Manning G."/>
            <person name="Elde N.C."/>
            <person name="Turkewitz A.P."/>
            <person name="Asai D.J."/>
            <person name="Wilkes D.E."/>
            <person name="Wang Y."/>
            <person name="Cai H."/>
            <person name="Collins K."/>
            <person name="Stewart B.A."/>
            <person name="Lee S.R."/>
            <person name="Wilamowska K."/>
            <person name="Weinberg Z."/>
            <person name="Ruzzo W.L."/>
            <person name="Wloga D."/>
            <person name="Gaertig J."/>
            <person name="Frankel J."/>
            <person name="Tsao C.-C."/>
            <person name="Gorovsky M.A."/>
            <person name="Keeling P.J."/>
            <person name="Waller R.F."/>
            <person name="Patron N.J."/>
            <person name="Cherry J.M."/>
            <person name="Stover N.A."/>
            <person name="Krieger C.J."/>
            <person name="del Toro C."/>
            <person name="Ryder H.F."/>
            <person name="Williamson S.C."/>
            <person name="Barbeau R.A."/>
            <person name="Hamilton E.P."/>
            <person name="Orias E."/>
        </authorList>
    </citation>
    <scope>NUCLEOTIDE SEQUENCE [LARGE SCALE GENOMIC DNA]</scope>
    <source>
        <strain evidence="5">SB210</strain>
    </source>
</reference>
<dbReference type="GO" id="GO:0003254">
    <property type="term" value="P:regulation of membrane depolarization"/>
    <property type="evidence" value="ECO:0007669"/>
    <property type="project" value="TreeGrafter"/>
</dbReference>
<dbReference type="SMART" id="SM00100">
    <property type="entry name" value="cNMP"/>
    <property type="match status" value="1"/>
</dbReference>
<feature type="transmembrane region" description="Helical" evidence="2">
    <location>
        <begin position="642"/>
        <end position="660"/>
    </location>
</feature>
<dbReference type="PANTHER" id="PTHR45689">
    <property type="entry name" value="I[[H]] CHANNEL, ISOFORM E"/>
    <property type="match status" value="1"/>
</dbReference>
<dbReference type="GO" id="GO:0098855">
    <property type="term" value="C:HCN channel complex"/>
    <property type="evidence" value="ECO:0007669"/>
    <property type="project" value="TreeGrafter"/>
</dbReference>
<dbReference type="GeneID" id="7844573"/>
<sequence length="1407" mass="166399">MKLNIQRLNFEKTQKMHNEMVEIFHSRLVEKSLTEDESRAKNISINTNRSSFQDTTSIQIQQQEATLSDKMASIVQQFDGKKRLKYQNESQQNDNAENQKATSIFYAQNQTQSDKNDDYSKQEQSSQMLYSLNISVQNDKKSLQNQYELDQESKSHIEQEQNLNNSQMQLNITSIHPSFRANGQHNRLDNSCEKNEFEQIEKNQIHKPVSSQSKQITEAQQDISKSIQLSGNNSKQLNQKENEIIQDDSKLSFSMQNQSQLSSKFNEQQCKKQKQTMTSQFVSKKKVSRKPTENEKQFNQKKLKNSNFFHIIMKMKSYAYRIASNVESKRLAILQRQNFFYLRDKTINYEKQEKEDFEFYDYNLIQKTIRWILEQAKTYLVTKKMIKSFPVIPLFQPQSIWKFVWDIFNMIITILFFFFLPLHFIYNIQFSSIFYLQDLDIFLVTITTLDIFINLNTVSYRKGNLLNSRSLILLEYFSKNGLLNIFFVIILWIIVASQRSQIVFIQNYKVNVFLFIVAIFKVLKQNSFKNRIYDRFYLRKINRGFINLMQIFFNLFIVCHLFACIWLVVGKLNQSEESILCAQQSQDNNYNNDNCTYTWLDKLKGTHNLAFYEEYLRAYYFTTVTMITVGYGDITPVNSKEYLLSILTMLIACGMFGYSLNSIGQILSEMQINNKEYDEHFNAIYGFMHKKNISPDLQVQVREYLQYFFIQSNQEDIKKQQKVIQLLPDTLQNQILLDANKIIFENSPLFRTNFSEQTIQKTIQIIEQREFIPGQKFIEQDAESENCIYFIEKGCVEIYNSNNNEELKLLHKGQQFGEVQFFTGQASQVSARSVEFTKLLVIKRNSFLEIIQSSPLDLEKFCMIKDSIIFNKKLDMIGVFCYCCKSSSHLVTQCNFIHLQQDKYKIVKDYAKNNIQVRDKDIQRRNYSYDTLQIKQQIEENAKIFVEENIEDLCCYGWFNDLIQQEFQDNLVQFNQNIRYQSYPSLKFINQNQNIQDAQVIKTIQNIQNQFTNKKISYQKLKNMIEIQNLSSHPELNPSIAHIQQNFQNAFQLYNEENCQSPLTPYNINKKVQFSINSLQDNIQEESQGDCKSLYNQQCQFQQFIKQQNNFHQHQINSPEFNNLKSPCNRQRQFCNFTDMCPSPYSANKNFQVNLNNTNCYHQQYQNNGQSNSNNYPGNNCLFQCTQQVNYNMPEVTNQLANIESQNQDTYSQQSKKDFNDGNNQSLKLINQTPSNQSTQKQQELINQRSNIKKNTLKTEYINKRKNYHQISKQQSSIIFQRQTDDALIKQLKELVQTPHNLTAHQDFQFDTLKNYSIYLPHNNSERVLLLYSVFMRKNKKILQMYKTKKSINKNEDTQNNLKSQIQNFSDNSKKSTQNYQNLLIQSQFEKNSEFLNEEQKNNNKTS</sequence>
<dbReference type="InterPro" id="IPR000595">
    <property type="entry name" value="cNMP-bd_dom"/>
</dbReference>
<feature type="transmembrane region" description="Helical" evidence="2">
    <location>
        <begin position="403"/>
        <end position="426"/>
    </location>
</feature>
<dbReference type="PANTHER" id="PTHR45689:SF5">
    <property type="entry name" value="I[[H]] CHANNEL, ISOFORM E"/>
    <property type="match status" value="1"/>
</dbReference>
<keyword evidence="2" id="KW-0812">Transmembrane</keyword>
<dbReference type="PROSITE" id="PS50042">
    <property type="entry name" value="CNMP_BINDING_3"/>
    <property type="match status" value="1"/>
</dbReference>
<organism evidence="4 5">
    <name type="scientific">Tetrahymena thermophila (strain SB210)</name>
    <dbReference type="NCBI Taxonomy" id="312017"/>
    <lineage>
        <taxon>Eukaryota</taxon>
        <taxon>Sar</taxon>
        <taxon>Alveolata</taxon>
        <taxon>Ciliophora</taxon>
        <taxon>Intramacronucleata</taxon>
        <taxon>Oligohymenophorea</taxon>
        <taxon>Hymenostomatida</taxon>
        <taxon>Tetrahymenina</taxon>
        <taxon>Tetrahymenidae</taxon>
        <taxon>Tetrahymena</taxon>
    </lineage>
</organism>
<evidence type="ECO:0000256" key="1">
    <source>
        <dbReference type="SAM" id="MobiDB-lite"/>
    </source>
</evidence>